<dbReference type="EMBL" id="MU001700">
    <property type="protein sequence ID" value="KAF2453096.1"/>
    <property type="molecule type" value="Genomic_DNA"/>
</dbReference>
<evidence type="ECO:0000313" key="4">
    <source>
        <dbReference type="Proteomes" id="UP000799766"/>
    </source>
</evidence>
<feature type="region of interest" description="Disordered" evidence="1">
    <location>
        <begin position="488"/>
        <end position="531"/>
    </location>
</feature>
<dbReference type="Pfam" id="PF25545">
    <property type="entry name" value="DUF7924"/>
    <property type="match status" value="1"/>
</dbReference>
<dbReference type="AlphaFoldDB" id="A0A6A6NN40"/>
<feature type="compositionally biased region" description="Basic residues" evidence="1">
    <location>
        <begin position="158"/>
        <end position="167"/>
    </location>
</feature>
<feature type="compositionally biased region" description="Basic and acidic residues" evidence="1">
    <location>
        <begin position="23"/>
        <end position="35"/>
    </location>
</feature>
<accession>A0A6A6NN40</accession>
<feature type="region of interest" description="Disordered" evidence="1">
    <location>
        <begin position="158"/>
        <end position="197"/>
    </location>
</feature>
<name>A0A6A6NN40_9PEZI</name>
<organism evidence="3 4">
    <name type="scientific">Lineolata rhizophorae</name>
    <dbReference type="NCBI Taxonomy" id="578093"/>
    <lineage>
        <taxon>Eukaryota</taxon>
        <taxon>Fungi</taxon>
        <taxon>Dikarya</taxon>
        <taxon>Ascomycota</taxon>
        <taxon>Pezizomycotina</taxon>
        <taxon>Dothideomycetes</taxon>
        <taxon>Dothideomycetes incertae sedis</taxon>
        <taxon>Lineolatales</taxon>
        <taxon>Lineolataceae</taxon>
        <taxon>Lineolata</taxon>
    </lineage>
</organism>
<evidence type="ECO:0000259" key="2">
    <source>
        <dbReference type="Pfam" id="PF25545"/>
    </source>
</evidence>
<dbReference type="OrthoDB" id="5132737at2759"/>
<protein>
    <recommendedName>
        <fullName evidence="2">DUF7924 domain-containing protein</fullName>
    </recommendedName>
</protein>
<dbReference type="PANTHER" id="PTHR42470">
    <property type="entry name" value="VAST DOMAIN-CONTAINING PROTEIN"/>
    <property type="match status" value="1"/>
</dbReference>
<feature type="compositionally biased region" description="Basic and acidic residues" evidence="1">
    <location>
        <begin position="45"/>
        <end position="57"/>
    </location>
</feature>
<evidence type="ECO:0000313" key="3">
    <source>
        <dbReference type="EMBL" id="KAF2453096.1"/>
    </source>
</evidence>
<feature type="region of interest" description="Disordered" evidence="1">
    <location>
        <begin position="1"/>
        <end position="120"/>
    </location>
</feature>
<feature type="compositionally biased region" description="Polar residues" evidence="1">
    <location>
        <begin position="171"/>
        <end position="182"/>
    </location>
</feature>
<feature type="compositionally biased region" description="Basic and acidic residues" evidence="1">
    <location>
        <begin position="516"/>
        <end position="531"/>
    </location>
</feature>
<dbReference type="PANTHER" id="PTHR42470:SF2">
    <property type="match status" value="1"/>
</dbReference>
<gene>
    <name evidence="3" type="ORF">BDY21DRAFT_424709</name>
</gene>
<sequence length="531" mass="60051">MARHRNPLATPKGRQQSSVQIDQGKRPRGVSEAKGRRPLRRSARLKSERSEDAERQHFLPAEKTAQEEVRLAPPRSNGRKRAREIESPVGDIPPAPVEKRRRVSPADSTAKGRTDRESSVCGIEAPINPIDYWRREKVWPKEYFEPANTMSYLLAKRKSAPSLRRKRSESGALSASSTTPSDQKPREEKSAPYQDPRYSTLLETKGSYMDKSEVGITDATSRVFLDSLFHDDVFDKACRNLKDKNEARVIQDIARLIVPSAETAAVFGAKALEVLVESVNEGWNNSIPLLGSRLQPDYAVGFKRAAFTEDQLAKIKPILGDIIDMSFFMATYYMYFPFLMCEVKCGAAALDVADRQNAHSMTLAFRAVAELFRLVRREKEIDREILGFSVSHDHHSVAIYGHYPVYDGKGFTYYRHPIRSFNFTELDGKDKWTAYKFTKNVYDVWMPDHLDRIRSAINDVPSDFDFGLSQIPESGLSQKLESHRLVQSFTEPESPALARGSQSGVVDQGTTPDTSLMEREASKRPRREAAE</sequence>
<dbReference type="InterPro" id="IPR057684">
    <property type="entry name" value="DUF7924"/>
</dbReference>
<feature type="domain" description="DUF7924" evidence="2">
    <location>
        <begin position="234"/>
        <end position="457"/>
    </location>
</feature>
<dbReference type="Proteomes" id="UP000799766">
    <property type="component" value="Unassembled WGS sequence"/>
</dbReference>
<reference evidence="3" key="1">
    <citation type="journal article" date="2020" name="Stud. Mycol.">
        <title>101 Dothideomycetes genomes: a test case for predicting lifestyles and emergence of pathogens.</title>
        <authorList>
            <person name="Haridas S."/>
            <person name="Albert R."/>
            <person name="Binder M."/>
            <person name="Bloem J."/>
            <person name="Labutti K."/>
            <person name="Salamov A."/>
            <person name="Andreopoulos B."/>
            <person name="Baker S."/>
            <person name="Barry K."/>
            <person name="Bills G."/>
            <person name="Bluhm B."/>
            <person name="Cannon C."/>
            <person name="Castanera R."/>
            <person name="Culley D."/>
            <person name="Daum C."/>
            <person name="Ezra D."/>
            <person name="Gonzalez J."/>
            <person name="Henrissat B."/>
            <person name="Kuo A."/>
            <person name="Liang C."/>
            <person name="Lipzen A."/>
            <person name="Lutzoni F."/>
            <person name="Magnuson J."/>
            <person name="Mondo S."/>
            <person name="Nolan M."/>
            <person name="Ohm R."/>
            <person name="Pangilinan J."/>
            <person name="Park H.-J."/>
            <person name="Ramirez L."/>
            <person name="Alfaro M."/>
            <person name="Sun H."/>
            <person name="Tritt A."/>
            <person name="Yoshinaga Y."/>
            <person name="Zwiers L.-H."/>
            <person name="Turgeon B."/>
            <person name="Goodwin S."/>
            <person name="Spatafora J."/>
            <person name="Crous P."/>
            <person name="Grigoriev I."/>
        </authorList>
    </citation>
    <scope>NUCLEOTIDE SEQUENCE</scope>
    <source>
        <strain evidence="3">ATCC 16933</strain>
    </source>
</reference>
<proteinExistence type="predicted"/>
<feature type="compositionally biased region" description="Polar residues" evidence="1">
    <location>
        <begin position="500"/>
        <end position="514"/>
    </location>
</feature>
<evidence type="ECO:0000256" key="1">
    <source>
        <dbReference type="SAM" id="MobiDB-lite"/>
    </source>
</evidence>
<keyword evidence="4" id="KW-1185">Reference proteome</keyword>